<feature type="transmembrane region" description="Helical" evidence="7">
    <location>
        <begin position="84"/>
        <end position="106"/>
    </location>
</feature>
<sequence>MRPAGTVPAVIALAAGVGAAYLASRAAGVVGPLTMAMLAGVTARNLNLLSRPAQTVLAAMTRGLLRAGVVLLGLQLAVPDLLDLGPAHLLVVAATVVVTFAGTWWLGPRLGVGRDRSLLLATGFSICGASAVAAMSSVVDADEDDTATSVALVTLYGSLAIVVLPLLQGPLGLDDAAFGVWVGASVHEVAQVVAAAAVAGEAALVVAVLAKLGRVVMLAPLVTCVALADRGAEPTARRATGGATDAAAEDPRRGVRRPPVVPLFVAGFLAMATVRSTGLLPSGVVSTAETVSTLLLAGAMFGLGAGVHLRTLIRTGGRSAALGAVSTLIAAGVAYAGLVLAGA</sequence>
<evidence type="ECO:0000256" key="5">
    <source>
        <dbReference type="ARBA" id="ARBA00022989"/>
    </source>
</evidence>
<keyword evidence="6 7" id="KW-0472">Membrane</keyword>
<comment type="caution">
    <text evidence="8">The sequence shown here is derived from an EMBL/GenBank/DDBJ whole genome shotgun (WGS) entry which is preliminary data.</text>
</comment>
<feature type="transmembrane region" description="Helical" evidence="7">
    <location>
        <begin position="260"/>
        <end position="278"/>
    </location>
</feature>
<accession>A0A4R5DEF8</accession>
<dbReference type="GO" id="GO:0005886">
    <property type="term" value="C:plasma membrane"/>
    <property type="evidence" value="ECO:0007669"/>
    <property type="project" value="UniProtKB-SubCell"/>
</dbReference>
<feature type="transmembrane region" description="Helical" evidence="7">
    <location>
        <begin position="290"/>
        <end position="309"/>
    </location>
</feature>
<reference evidence="8 9" key="1">
    <citation type="submission" date="2019-03" db="EMBL/GenBank/DDBJ databases">
        <title>Draft genome sequences of novel Actinobacteria.</title>
        <authorList>
            <person name="Sahin N."/>
            <person name="Ay H."/>
            <person name="Saygin H."/>
        </authorList>
    </citation>
    <scope>NUCLEOTIDE SEQUENCE [LARGE SCALE GENOMIC DNA]</scope>
    <source>
        <strain evidence="8 9">5K138</strain>
    </source>
</reference>
<dbReference type="Pfam" id="PF03601">
    <property type="entry name" value="Cons_hypoth698"/>
    <property type="match status" value="1"/>
</dbReference>
<evidence type="ECO:0000256" key="6">
    <source>
        <dbReference type="ARBA" id="ARBA00023136"/>
    </source>
</evidence>
<feature type="transmembrane region" description="Helical" evidence="7">
    <location>
        <begin position="321"/>
        <end position="341"/>
    </location>
</feature>
<comment type="similarity">
    <text evidence="2">Belongs to the UPF0324 family.</text>
</comment>
<evidence type="ECO:0000256" key="4">
    <source>
        <dbReference type="ARBA" id="ARBA00022692"/>
    </source>
</evidence>
<dbReference type="OrthoDB" id="9766798at2"/>
<keyword evidence="4 7" id="KW-0812">Transmembrane</keyword>
<feature type="transmembrane region" description="Helical" evidence="7">
    <location>
        <begin position="150"/>
        <end position="167"/>
    </location>
</feature>
<feature type="transmembrane region" description="Helical" evidence="7">
    <location>
        <begin position="59"/>
        <end position="78"/>
    </location>
</feature>
<keyword evidence="5 7" id="KW-1133">Transmembrane helix</keyword>
<dbReference type="PANTHER" id="PTHR30106:SF2">
    <property type="entry name" value="UPF0324 INNER MEMBRANE PROTEIN YEIH"/>
    <property type="match status" value="1"/>
</dbReference>
<dbReference type="PANTHER" id="PTHR30106">
    <property type="entry name" value="INNER MEMBRANE PROTEIN YEIH-RELATED"/>
    <property type="match status" value="1"/>
</dbReference>
<evidence type="ECO:0000313" key="9">
    <source>
        <dbReference type="Proteomes" id="UP000294739"/>
    </source>
</evidence>
<comment type="subcellular location">
    <subcellularLocation>
        <location evidence="1">Cell membrane</location>
        <topology evidence="1">Multi-pass membrane protein</topology>
    </subcellularLocation>
</comment>
<dbReference type="EMBL" id="SMKZ01000015">
    <property type="protein sequence ID" value="TDE10114.1"/>
    <property type="molecule type" value="Genomic_DNA"/>
</dbReference>
<keyword evidence="9" id="KW-1185">Reference proteome</keyword>
<evidence type="ECO:0000256" key="2">
    <source>
        <dbReference type="ARBA" id="ARBA00007977"/>
    </source>
</evidence>
<gene>
    <name evidence="8" type="ORF">E1269_12400</name>
</gene>
<dbReference type="InParanoid" id="A0A4R5DEF8"/>
<dbReference type="AlphaFoldDB" id="A0A4R5DEF8"/>
<protein>
    <submittedName>
        <fullName evidence="8">Putative sulfate exporter family transporter</fullName>
    </submittedName>
</protein>
<dbReference type="InterPro" id="IPR018383">
    <property type="entry name" value="UPF0324_pro"/>
</dbReference>
<dbReference type="Proteomes" id="UP000294739">
    <property type="component" value="Unassembled WGS sequence"/>
</dbReference>
<organism evidence="8 9">
    <name type="scientific">Jiangella asiatica</name>
    <dbReference type="NCBI Taxonomy" id="2530372"/>
    <lineage>
        <taxon>Bacteria</taxon>
        <taxon>Bacillati</taxon>
        <taxon>Actinomycetota</taxon>
        <taxon>Actinomycetes</taxon>
        <taxon>Jiangellales</taxon>
        <taxon>Jiangellaceae</taxon>
        <taxon>Jiangella</taxon>
    </lineage>
</organism>
<evidence type="ECO:0000313" key="8">
    <source>
        <dbReference type="EMBL" id="TDE10114.1"/>
    </source>
</evidence>
<keyword evidence="3" id="KW-1003">Cell membrane</keyword>
<feature type="transmembrane region" description="Helical" evidence="7">
    <location>
        <begin position="118"/>
        <end position="138"/>
    </location>
</feature>
<evidence type="ECO:0000256" key="3">
    <source>
        <dbReference type="ARBA" id="ARBA00022475"/>
    </source>
</evidence>
<proteinExistence type="inferred from homology"/>
<evidence type="ECO:0000256" key="7">
    <source>
        <dbReference type="SAM" id="Phobius"/>
    </source>
</evidence>
<name>A0A4R5DEF8_9ACTN</name>
<evidence type="ECO:0000256" key="1">
    <source>
        <dbReference type="ARBA" id="ARBA00004651"/>
    </source>
</evidence>